<sequence length="238" mass="26588">MAGASSWQEGGPSRGTDGGPSLDGEALSSGRDTKQAILQILLKAERELIDHAEADVLLRHREAEPVKRAVEVRTKATFVRRETCLFFFSKPTVVAKKARTGTAWLNLTYSSPRGGSLKSLKASGPDFESSGHQHEGILKRSGSLYPKDKLRLSKMGMNIKPAKMEKLKHQQMSWILPTYFTMMVLLRSYLALHNVSGTLSNLMVVFKAFKVVSQKWKLRALAQQNSLKLKVKRSQMLF</sequence>
<feature type="region of interest" description="Disordered" evidence="1">
    <location>
        <begin position="1"/>
        <end position="29"/>
    </location>
</feature>
<name>A0AB34J151_PRYPA</name>
<accession>A0AB34J151</accession>
<keyword evidence="3" id="KW-1185">Reference proteome</keyword>
<dbReference type="Proteomes" id="UP001515480">
    <property type="component" value="Unassembled WGS sequence"/>
</dbReference>
<comment type="caution">
    <text evidence="2">The sequence shown here is derived from an EMBL/GenBank/DDBJ whole genome shotgun (WGS) entry which is preliminary data.</text>
</comment>
<evidence type="ECO:0000313" key="3">
    <source>
        <dbReference type="Proteomes" id="UP001515480"/>
    </source>
</evidence>
<protein>
    <submittedName>
        <fullName evidence="2">Uncharacterized protein</fullName>
    </submittedName>
</protein>
<dbReference type="AlphaFoldDB" id="A0AB34J151"/>
<gene>
    <name evidence="2" type="ORF">AB1Y20_005907</name>
</gene>
<organism evidence="2 3">
    <name type="scientific">Prymnesium parvum</name>
    <name type="common">Toxic golden alga</name>
    <dbReference type="NCBI Taxonomy" id="97485"/>
    <lineage>
        <taxon>Eukaryota</taxon>
        <taxon>Haptista</taxon>
        <taxon>Haptophyta</taxon>
        <taxon>Prymnesiophyceae</taxon>
        <taxon>Prymnesiales</taxon>
        <taxon>Prymnesiaceae</taxon>
        <taxon>Prymnesium</taxon>
    </lineage>
</organism>
<dbReference type="EMBL" id="JBGBPQ010000014">
    <property type="protein sequence ID" value="KAL1511084.1"/>
    <property type="molecule type" value="Genomic_DNA"/>
</dbReference>
<evidence type="ECO:0000256" key="1">
    <source>
        <dbReference type="SAM" id="MobiDB-lite"/>
    </source>
</evidence>
<proteinExistence type="predicted"/>
<evidence type="ECO:0000313" key="2">
    <source>
        <dbReference type="EMBL" id="KAL1511084.1"/>
    </source>
</evidence>
<reference evidence="2 3" key="1">
    <citation type="journal article" date="2024" name="Science">
        <title>Giant polyketide synthase enzymes in the biosynthesis of giant marine polyether toxins.</title>
        <authorList>
            <person name="Fallon T.R."/>
            <person name="Shende V.V."/>
            <person name="Wierzbicki I.H."/>
            <person name="Pendleton A.L."/>
            <person name="Watervoot N.F."/>
            <person name="Auber R.P."/>
            <person name="Gonzalez D.J."/>
            <person name="Wisecaver J.H."/>
            <person name="Moore B.S."/>
        </authorList>
    </citation>
    <scope>NUCLEOTIDE SEQUENCE [LARGE SCALE GENOMIC DNA]</scope>
    <source>
        <strain evidence="2 3">12B1</strain>
    </source>
</reference>